<dbReference type="Proteomes" id="UP000198577">
    <property type="component" value="Unassembled WGS sequence"/>
</dbReference>
<proteinExistence type="predicted"/>
<dbReference type="InterPro" id="IPR010982">
    <property type="entry name" value="Lambda_DNA-bd_dom_sf"/>
</dbReference>
<evidence type="ECO:0000259" key="2">
    <source>
        <dbReference type="PROSITE" id="PS50943"/>
    </source>
</evidence>
<dbReference type="PANTHER" id="PTHR46558">
    <property type="entry name" value="TRACRIPTIONAL REGULATORY PROTEIN-RELATED-RELATED"/>
    <property type="match status" value="1"/>
</dbReference>
<dbReference type="PROSITE" id="PS50943">
    <property type="entry name" value="HTH_CROC1"/>
    <property type="match status" value="1"/>
</dbReference>
<feature type="domain" description="HTH cro/C1-type" evidence="2">
    <location>
        <begin position="1"/>
        <end position="46"/>
    </location>
</feature>
<sequence length="90" mass="10230">MTQTELGEKLGLSTSAIGMYEQGRRDPDSMTLKKIADLFNVTVDYLLGRSDIRNPYVENNKNGCCVIADENEVISVKELCEFINKNKKRR</sequence>
<dbReference type="InterPro" id="IPR001387">
    <property type="entry name" value="Cro/C1-type_HTH"/>
</dbReference>
<dbReference type="STRING" id="937334.SAMN05444406_1391"/>
<accession>A0A1I5Y7L6</accession>
<reference evidence="3 4" key="1">
    <citation type="submission" date="2016-10" db="EMBL/GenBank/DDBJ databases">
        <authorList>
            <person name="de Groot N.N."/>
        </authorList>
    </citation>
    <scope>NUCLEOTIDE SEQUENCE [LARGE SCALE GENOMIC DNA]</scope>
    <source>
        <strain evidence="3 4">DSM 20678</strain>
    </source>
</reference>
<evidence type="ECO:0000313" key="4">
    <source>
        <dbReference type="Proteomes" id="UP000198577"/>
    </source>
</evidence>
<protein>
    <submittedName>
        <fullName evidence="3">Helix-turn-helix</fullName>
    </submittedName>
</protein>
<dbReference type="SMART" id="SM00530">
    <property type="entry name" value="HTH_XRE"/>
    <property type="match status" value="1"/>
</dbReference>
<keyword evidence="1" id="KW-0238">DNA-binding</keyword>
<dbReference type="Pfam" id="PF01381">
    <property type="entry name" value="HTH_3"/>
    <property type="match status" value="1"/>
</dbReference>
<dbReference type="GO" id="GO:0003677">
    <property type="term" value="F:DNA binding"/>
    <property type="evidence" value="ECO:0007669"/>
    <property type="project" value="UniProtKB-KW"/>
</dbReference>
<dbReference type="AlphaFoldDB" id="A0A1I5Y7L6"/>
<evidence type="ECO:0000313" key="3">
    <source>
        <dbReference type="EMBL" id="SFQ40232.1"/>
    </source>
</evidence>
<dbReference type="SUPFAM" id="SSF47413">
    <property type="entry name" value="lambda repressor-like DNA-binding domains"/>
    <property type="match status" value="1"/>
</dbReference>
<dbReference type="PANTHER" id="PTHR46558:SF11">
    <property type="entry name" value="HTH-TYPE TRANSCRIPTIONAL REGULATOR XRE"/>
    <property type="match status" value="1"/>
</dbReference>
<gene>
    <name evidence="3" type="ORF">SAMN05444406_1391</name>
</gene>
<name>A0A1I5Y7L6_9FIRM</name>
<keyword evidence="4" id="KW-1185">Reference proteome</keyword>
<organism evidence="3 4">
    <name type="scientific">Caldicoprobacter faecalis</name>
    <dbReference type="NCBI Taxonomy" id="937334"/>
    <lineage>
        <taxon>Bacteria</taxon>
        <taxon>Bacillati</taxon>
        <taxon>Bacillota</taxon>
        <taxon>Clostridia</taxon>
        <taxon>Caldicoprobacterales</taxon>
        <taxon>Caldicoprobacteraceae</taxon>
        <taxon>Caldicoprobacter</taxon>
    </lineage>
</organism>
<dbReference type="Gene3D" id="1.10.260.40">
    <property type="entry name" value="lambda repressor-like DNA-binding domains"/>
    <property type="match status" value="1"/>
</dbReference>
<dbReference type="EMBL" id="FOXR01000039">
    <property type="protein sequence ID" value="SFQ40232.1"/>
    <property type="molecule type" value="Genomic_DNA"/>
</dbReference>
<evidence type="ECO:0000256" key="1">
    <source>
        <dbReference type="ARBA" id="ARBA00023125"/>
    </source>
</evidence>
<dbReference type="CDD" id="cd00093">
    <property type="entry name" value="HTH_XRE"/>
    <property type="match status" value="1"/>
</dbReference>